<keyword evidence="3" id="KW-1185">Reference proteome</keyword>
<dbReference type="OrthoDB" id="4193889at2"/>
<keyword evidence="1" id="KW-0732">Signal</keyword>
<dbReference type="PROSITE" id="PS51257">
    <property type="entry name" value="PROKAR_LIPOPROTEIN"/>
    <property type="match status" value="1"/>
</dbReference>
<feature type="signal peptide" evidence="1">
    <location>
        <begin position="1"/>
        <end position="29"/>
    </location>
</feature>
<evidence type="ECO:0000313" key="2">
    <source>
        <dbReference type="EMBL" id="QEU74240.1"/>
    </source>
</evidence>
<evidence type="ECO:0000313" key="3">
    <source>
        <dbReference type="Proteomes" id="UP000326178"/>
    </source>
</evidence>
<name>A0A5J6FH76_9ACTN</name>
<feature type="chain" id="PRO_5038655794" description="DUF3558 domain-containing protein" evidence="1">
    <location>
        <begin position="30"/>
        <end position="221"/>
    </location>
</feature>
<evidence type="ECO:0000256" key="1">
    <source>
        <dbReference type="SAM" id="SignalP"/>
    </source>
</evidence>
<dbReference type="AlphaFoldDB" id="A0A5J6FH76"/>
<protein>
    <recommendedName>
        <fullName evidence="4">DUF3558 domain-containing protein</fullName>
    </recommendedName>
</protein>
<gene>
    <name evidence="2" type="ORF">CP967_21585</name>
</gene>
<proteinExistence type="predicted"/>
<dbReference type="Proteomes" id="UP000326178">
    <property type="component" value="Chromosome"/>
</dbReference>
<evidence type="ECO:0008006" key="4">
    <source>
        <dbReference type="Google" id="ProtNLM"/>
    </source>
</evidence>
<dbReference type="EMBL" id="CP023702">
    <property type="protein sequence ID" value="QEU74240.1"/>
    <property type="molecule type" value="Genomic_DNA"/>
</dbReference>
<accession>A0A5J6FH76</accession>
<reference evidence="2 3" key="1">
    <citation type="submission" date="2017-09" db="EMBL/GenBank/DDBJ databases">
        <authorList>
            <person name="Lee N."/>
            <person name="Cho B.-K."/>
        </authorList>
    </citation>
    <scope>NUCLEOTIDE SEQUENCE [LARGE SCALE GENOMIC DNA]</scope>
    <source>
        <strain evidence="2 3">ATCC 12769</strain>
    </source>
</reference>
<dbReference type="RefSeq" id="WP_150489534.1">
    <property type="nucleotide sequence ID" value="NZ_BMUV01000006.1"/>
</dbReference>
<sequence>MTMMLRRSNRLTAIAVLAIAGLLAGCSSGEDSAESAGSPELGRCKSLLGAENVAAAIGTTGASDVEVSGTPQADVLADGLVREAKQWQKSDLLHNSHTGCRMDAFEGDHVSDTVDVSVKWSALSLGMMDDPKNSRTWRRVNEAVYVAPEPGPGRMQLLAVCAVPGAIAEQSSGLPLQFEVSGASLGAELRWELLKSFARSVTEEMGCTTPPDVPSALPAAT</sequence>
<dbReference type="KEGG" id="snk:CP967_21585"/>
<organism evidence="2 3">
    <name type="scientific">Streptomyces nitrosporeus</name>
    <dbReference type="NCBI Taxonomy" id="28894"/>
    <lineage>
        <taxon>Bacteria</taxon>
        <taxon>Bacillati</taxon>
        <taxon>Actinomycetota</taxon>
        <taxon>Actinomycetes</taxon>
        <taxon>Kitasatosporales</taxon>
        <taxon>Streptomycetaceae</taxon>
        <taxon>Streptomyces</taxon>
    </lineage>
</organism>